<comment type="caution">
    <text evidence="3">The sequence shown here is derived from an EMBL/GenBank/DDBJ whole genome shotgun (WGS) entry which is preliminary data.</text>
</comment>
<dbReference type="PROSITE" id="PS51257">
    <property type="entry name" value="PROKAR_LIPOPROTEIN"/>
    <property type="match status" value="1"/>
</dbReference>
<dbReference type="InterPro" id="IPR017937">
    <property type="entry name" value="Thioredoxin_CS"/>
</dbReference>
<dbReference type="InterPro" id="IPR036249">
    <property type="entry name" value="Thioredoxin-like_sf"/>
</dbReference>
<accession>A0A7Y9JC86</accession>
<dbReference type="GO" id="GO:0016853">
    <property type="term" value="F:isomerase activity"/>
    <property type="evidence" value="ECO:0007669"/>
    <property type="project" value="UniProtKB-KW"/>
</dbReference>
<sequence length="201" mass="20761">MRKGFLGPVAAAVLVLSGCGAGPAPTTASPSIDVDTPQLRQLKQQAGIEPCQHQTGDPVDGGLPNVTLPCLGGGPAVDLAGLRGPLVVNLWGSYCGPCRKEMPVLQQFHEKYGDRVGVLGVDYEDAQTASALELARKSGVTYPLVADTDGALQGNGPFPVRMGLPLFAFVDQDGHVELAAGGVGSVAELEQLVDQHLGLNL</sequence>
<dbReference type="InterPro" id="IPR050553">
    <property type="entry name" value="Thioredoxin_ResA/DsbE_sf"/>
</dbReference>
<name>A0A7Y9JC86_9ACTN</name>
<evidence type="ECO:0000256" key="1">
    <source>
        <dbReference type="SAM" id="SignalP"/>
    </source>
</evidence>
<dbReference type="InterPro" id="IPR013766">
    <property type="entry name" value="Thioredoxin_domain"/>
</dbReference>
<dbReference type="InterPro" id="IPR000866">
    <property type="entry name" value="AhpC/TSA"/>
</dbReference>
<protein>
    <submittedName>
        <fullName evidence="3">Thiol-disulfide isomerase/thioredoxin</fullName>
    </submittedName>
</protein>
<dbReference type="PANTHER" id="PTHR42852:SF13">
    <property type="entry name" value="PROTEIN DIPZ"/>
    <property type="match status" value="1"/>
</dbReference>
<dbReference type="GO" id="GO:0016209">
    <property type="term" value="F:antioxidant activity"/>
    <property type="evidence" value="ECO:0007669"/>
    <property type="project" value="InterPro"/>
</dbReference>
<dbReference type="PANTHER" id="PTHR42852">
    <property type="entry name" value="THIOL:DISULFIDE INTERCHANGE PROTEIN DSBE"/>
    <property type="match status" value="1"/>
</dbReference>
<dbReference type="Gene3D" id="3.40.30.10">
    <property type="entry name" value="Glutaredoxin"/>
    <property type="match status" value="1"/>
</dbReference>
<reference evidence="3 4" key="1">
    <citation type="submission" date="2020-07" db="EMBL/GenBank/DDBJ databases">
        <title>Sequencing the genomes of 1000 actinobacteria strains.</title>
        <authorList>
            <person name="Klenk H.-P."/>
        </authorList>
    </citation>
    <scope>NUCLEOTIDE SEQUENCE [LARGE SCALE GENOMIC DNA]</scope>
    <source>
        <strain evidence="3 4">DSM 21350</strain>
    </source>
</reference>
<keyword evidence="1" id="KW-0732">Signal</keyword>
<keyword evidence="4" id="KW-1185">Reference proteome</keyword>
<dbReference type="AlphaFoldDB" id="A0A7Y9JC86"/>
<dbReference type="SUPFAM" id="SSF52833">
    <property type="entry name" value="Thioredoxin-like"/>
    <property type="match status" value="1"/>
</dbReference>
<dbReference type="RefSeq" id="WP_179665125.1">
    <property type="nucleotide sequence ID" value="NZ_JACCBG010000001.1"/>
</dbReference>
<evidence type="ECO:0000313" key="4">
    <source>
        <dbReference type="Proteomes" id="UP000535511"/>
    </source>
</evidence>
<feature type="signal peptide" evidence="1">
    <location>
        <begin position="1"/>
        <end position="21"/>
    </location>
</feature>
<evidence type="ECO:0000313" key="3">
    <source>
        <dbReference type="EMBL" id="NYD43627.1"/>
    </source>
</evidence>
<feature type="domain" description="Thioredoxin" evidence="2">
    <location>
        <begin position="57"/>
        <end position="198"/>
    </location>
</feature>
<organism evidence="3 4">
    <name type="scientific">Nocardioides panaciterrulae</name>
    <dbReference type="NCBI Taxonomy" id="661492"/>
    <lineage>
        <taxon>Bacteria</taxon>
        <taxon>Bacillati</taxon>
        <taxon>Actinomycetota</taxon>
        <taxon>Actinomycetes</taxon>
        <taxon>Propionibacteriales</taxon>
        <taxon>Nocardioidaceae</taxon>
        <taxon>Nocardioides</taxon>
    </lineage>
</organism>
<dbReference type="GO" id="GO:0016491">
    <property type="term" value="F:oxidoreductase activity"/>
    <property type="evidence" value="ECO:0007669"/>
    <property type="project" value="InterPro"/>
</dbReference>
<evidence type="ECO:0000259" key="2">
    <source>
        <dbReference type="PROSITE" id="PS51352"/>
    </source>
</evidence>
<dbReference type="PROSITE" id="PS51352">
    <property type="entry name" value="THIOREDOXIN_2"/>
    <property type="match status" value="1"/>
</dbReference>
<dbReference type="PROSITE" id="PS00194">
    <property type="entry name" value="THIOREDOXIN_1"/>
    <property type="match status" value="1"/>
</dbReference>
<dbReference type="Pfam" id="PF00578">
    <property type="entry name" value="AhpC-TSA"/>
    <property type="match status" value="1"/>
</dbReference>
<dbReference type="CDD" id="cd02966">
    <property type="entry name" value="TlpA_like_family"/>
    <property type="match status" value="1"/>
</dbReference>
<dbReference type="EMBL" id="JACCBG010000001">
    <property type="protein sequence ID" value="NYD43627.1"/>
    <property type="molecule type" value="Genomic_DNA"/>
</dbReference>
<dbReference type="Proteomes" id="UP000535511">
    <property type="component" value="Unassembled WGS sequence"/>
</dbReference>
<gene>
    <name evidence="3" type="ORF">BJZ21_003710</name>
</gene>
<keyword evidence="3" id="KW-0413">Isomerase</keyword>
<proteinExistence type="predicted"/>
<feature type="chain" id="PRO_5038977115" evidence="1">
    <location>
        <begin position="22"/>
        <end position="201"/>
    </location>
</feature>